<dbReference type="NCBIfam" id="TIGR00406">
    <property type="entry name" value="prmA"/>
    <property type="match status" value="1"/>
</dbReference>
<dbReference type="CDD" id="cd02440">
    <property type="entry name" value="AdoMet_MTases"/>
    <property type="match status" value="1"/>
</dbReference>
<dbReference type="GO" id="GO:0005840">
    <property type="term" value="C:ribosome"/>
    <property type="evidence" value="ECO:0007669"/>
    <property type="project" value="UniProtKB-KW"/>
</dbReference>
<reference evidence="7 8" key="1">
    <citation type="submission" date="2024-04" db="EMBL/GenBank/DDBJ databases">
        <title>Human intestinal bacterial collection.</title>
        <authorList>
            <person name="Pauvert C."/>
            <person name="Hitch T.C.A."/>
            <person name="Clavel T."/>
        </authorList>
    </citation>
    <scope>NUCLEOTIDE SEQUENCE [LARGE SCALE GENOMIC DNA]</scope>
    <source>
        <strain evidence="7 8">CLA-SR-H026</strain>
    </source>
</reference>
<keyword evidence="3 6" id="KW-0489">Methyltransferase</keyword>
<keyword evidence="7" id="KW-0689">Ribosomal protein</keyword>
<keyword evidence="2 6" id="KW-0963">Cytoplasm</keyword>
<sequence length="304" mass="33727">MTMYHMLKLSGERSRQEEGEMFLQSMGVDSYEVISADAIDNLKDGAFIWDCIDEDLVQAPTDRFELKAYFDAEETAAMEKIAAAAETKGFSVEMEAVADQDWANDWKRYFHPIAVDEGLSIVPTWEDYHARDGEKILWLDPGMAFGSGNHATSFLCSRYLRRYVKPGDRVIDIGCGSGILSLVAAISGAEKVIAGDLDPQCIEATKENAAKNQLEDKIDVRLGDLFQVVKEEADVVVSNIFAEVIIGMAKDVYRHVKPEGIYIASGILKEKLEDVKAALVKEGFVILESETKGDWSAVAARRIK</sequence>
<dbReference type="InterPro" id="IPR004498">
    <property type="entry name" value="Ribosomal_PrmA_MeTrfase"/>
</dbReference>
<comment type="catalytic activity">
    <reaction evidence="6">
        <text>L-lysyl-[protein] + 3 S-adenosyl-L-methionine = N(6),N(6),N(6)-trimethyl-L-lysyl-[protein] + 3 S-adenosyl-L-homocysteine + 3 H(+)</text>
        <dbReference type="Rhea" id="RHEA:54192"/>
        <dbReference type="Rhea" id="RHEA-COMP:9752"/>
        <dbReference type="Rhea" id="RHEA-COMP:13826"/>
        <dbReference type="ChEBI" id="CHEBI:15378"/>
        <dbReference type="ChEBI" id="CHEBI:29969"/>
        <dbReference type="ChEBI" id="CHEBI:57856"/>
        <dbReference type="ChEBI" id="CHEBI:59789"/>
        <dbReference type="ChEBI" id="CHEBI:61961"/>
    </reaction>
</comment>
<evidence type="ECO:0000313" key="8">
    <source>
        <dbReference type="Proteomes" id="UP001481872"/>
    </source>
</evidence>
<dbReference type="HAMAP" id="MF_00735">
    <property type="entry name" value="Methyltr_PrmA"/>
    <property type="match status" value="1"/>
</dbReference>
<dbReference type="InterPro" id="IPR050078">
    <property type="entry name" value="Ribosomal_L11_MeTrfase_PrmA"/>
</dbReference>
<comment type="function">
    <text evidence="6">Methylates ribosomal protein L11.</text>
</comment>
<evidence type="ECO:0000313" key="7">
    <source>
        <dbReference type="EMBL" id="MEQ3353671.1"/>
    </source>
</evidence>
<evidence type="ECO:0000256" key="1">
    <source>
        <dbReference type="ARBA" id="ARBA00009741"/>
    </source>
</evidence>
<evidence type="ECO:0000256" key="5">
    <source>
        <dbReference type="ARBA" id="ARBA00022691"/>
    </source>
</evidence>
<dbReference type="PIRSF" id="PIRSF000401">
    <property type="entry name" value="RPL11_MTase"/>
    <property type="match status" value="1"/>
</dbReference>
<comment type="similarity">
    <text evidence="1 6">Belongs to the methyltransferase superfamily. PrmA family.</text>
</comment>
<dbReference type="Proteomes" id="UP001481872">
    <property type="component" value="Unassembled WGS sequence"/>
</dbReference>
<comment type="subcellular location">
    <subcellularLocation>
        <location evidence="6">Cytoplasm</location>
    </subcellularLocation>
</comment>
<dbReference type="InterPro" id="IPR029063">
    <property type="entry name" value="SAM-dependent_MTases_sf"/>
</dbReference>
<dbReference type="SUPFAM" id="SSF53335">
    <property type="entry name" value="S-adenosyl-L-methionine-dependent methyltransferases"/>
    <property type="match status" value="1"/>
</dbReference>
<dbReference type="GO" id="GO:0032259">
    <property type="term" value="P:methylation"/>
    <property type="evidence" value="ECO:0007669"/>
    <property type="project" value="UniProtKB-KW"/>
</dbReference>
<keyword evidence="8" id="KW-1185">Reference proteome</keyword>
<dbReference type="GO" id="GO:0008168">
    <property type="term" value="F:methyltransferase activity"/>
    <property type="evidence" value="ECO:0007669"/>
    <property type="project" value="UniProtKB-KW"/>
</dbReference>
<dbReference type="EC" id="2.1.1.-" evidence="6"/>
<organism evidence="7 8">
    <name type="scientific">Aedoeadaptatus acetigenes</name>
    <dbReference type="NCBI Taxonomy" id="2981723"/>
    <lineage>
        <taxon>Bacteria</taxon>
        <taxon>Bacillati</taxon>
        <taxon>Bacillota</taxon>
        <taxon>Tissierellia</taxon>
        <taxon>Tissierellales</taxon>
        <taxon>Peptoniphilaceae</taxon>
        <taxon>Aedoeadaptatus</taxon>
    </lineage>
</organism>
<keyword evidence="5 6" id="KW-0949">S-adenosyl-L-methionine</keyword>
<evidence type="ECO:0000256" key="2">
    <source>
        <dbReference type="ARBA" id="ARBA00022490"/>
    </source>
</evidence>
<gene>
    <name evidence="6 7" type="primary">prmA</name>
    <name evidence="7" type="ORF">AAA081_05060</name>
</gene>
<name>A0ABV1J653_9FIRM</name>
<evidence type="ECO:0000256" key="3">
    <source>
        <dbReference type="ARBA" id="ARBA00022603"/>
    </source>
</evidence>
<evidence type="ECO:0000256" key="4">
    <source>
        <dbReference type="ARBA" id="ARBA00022679"/>
    </source>
</evidence>
<dbReference type="RefSeq" id="WP_349053930.1">
    <property type="nucleotide sequence ID" value="NZ_JBBNPS010000011.1"/>
</dbReference>
<dbReference type="PANTHER" id="PTHR43648">
    <property type="entry name" value="ELECTRON TRANSFER FLAVOPROTEIN BETA SUBUNIT LYSINE METHYLTRANSFERASE"/>
    <property type="match status" value="1"/>
</dbReference>
<keyword evidence="7" id="KW-0687">Ribonucleoprotein</keyword>
<keyword evidence="4 6" id="KW-0808">Transferase</keyword>
<dbReference type="EMBL" id="JBBNPS010000011">
    <property type="protein sequence ID" value="MEQ3353671.1"/>
    <property type="molecule type" value="Genomic_DNA"/>
</dbReference>
<comment type="caution">
    <text evidence="6">Lacks conserved residue(s) required for the propagation of feature annotation.</text>
</comment>
<dbReference type="Gene3D" id="3.40.50.150">
    <property type="entry name" value="Vaccinia Virus protein VP39"/>
    <property type="match status" value="1"/>
</dbReference>
<accession>A0ABV1J653</accession>
<proteinExistence type="inferred from homology"/>
<dbReference type="Pfam" id="PF06325">
    <property type="entry name" value="PrmA"/>
    <property type="match status" value="1"/>
</dbReference>
<comment type="caution">
    <text evidence="7">The sequence shown here is derived from an EMBL/GenBank/DDBJ whole genome shotgun (WGS) entry which is preliminary data.</text>
</comment>
<dbReference type="PANTHER" id="PTHR43648:SF1">
    <property type="entry name" value="ELECTRON TRANSFER FLAVOPROTEIN BETA SUBUNIT LYSINE METHYLTRANSFERASE"/>
    <property type="match status" value="1"/>
</dbReference>
<protein>
    <recommendedName>
        <fullName evidence="6">Ribosomal protein L11 methyltransferase</fullName>
        <shortName evidence="6">L11 Mtase</shortName>
        <ecNumber evidence="6">2.1.1.-</ecNumber>
    </recommendedName>
</protein>
<evidence type="ECO:0000256" key="6">
    <source>
        <dbReference type="HAMAP-Rule" id="MF_00735"/>
    </source>
</evidence>